<gene>
    <name evidence="2" type="ORF">GMD11_05255</name>
    <name evidence="3" type="ORF">GMD18_04900</name>
</gene>
<evidence type="ECO:0000313" key="3">
    <source>
        <dbReference type="EMBL" id="MTU03738.1"/>
    </source>
</evidence>
<comment type="caution">
    <text evidence="2">The sequence shown here is derived from an EMBL/GenBank/DDBJ whole genome shotgun (WGS) entry which is preliminary data.</text>
</comment>
<organism evidence="2 5">
    <name type="scientific">Phascolarctobacterium faecium</name>
    <dbReference type="NCBI Taxonomy" id="33025"/>
    <lineage>
        <taxon>Bacteria</taxon>
        <taxon>Bacillati</taxon>
        <taxon>Bacillota</taxon>
        <taxon>Negativicutes</taxon>
        <taxon>Acidaminococcales</taxon>
        <taxon>Acidaminococcaceae</taxon>
        <taxon>Phascolarctobacterium</taxon>
    </lineage>
</organism>
<keyword evidence="4" id="KW-1185">Reference proteome</keyword>
<evidence type="ECO:0000313" key="4">
    <source>
        <dbReference type="Proteomes" id="UP000443070"/>
    </source>
</evidence>
<dbReference type="OrthoDB" id="2662123at2"/>
<dbReference type="Proteomes" id="UP000484547">
    <property type="component" value="Unassembled WGS sequence"/>
</dbReference>
<dbReference type="Proteomes" id="UP000443070">
    <property type="component" value="Unassembled WGS sequence"/>
</dbReference>
<dbReference type="InterPro" id="IPR024419">
    <property type="entry name" value="YvrJ"/>
</dbReference>
<dbReference type="EMBL" id="WNBM01000002">
    <property type="protein sequence ID" value="MTT75676.1"/>
    <property type="molecule type" value="Genomic_DNA"/>
</dbReference>
<keyword evidence="1" id="KW-1133">Transmembrane helix</keyword>
<dbReference type="Pfam" id="PF12841">
    <property type="entry name" value="YvrJ"/>
    <property type="match status" value="1"/>
</dbReference>
<evidence type="ECO:0000313" key="5">
    <source>
        <dbReference type="Proteomes" id="UP000484547"/>
    </source>
</evidence>
<reference evidence="4 5" key="1">
    <citation type="journal article" date="2019" name="Nat. Med.">
        <title>A library of human gut bacterial isolates paired with longitudinal multiomics data enables mechanistic microbiome research.</title>
        <authorList>
            <person name="Poyet M."/>
            <person name="Groussin M."/>
            <person name="Gibbons S.M."/>
            <person name="Avila-Pacheco J."/>
            <person name="Jiang X."/>
            <person name="Kearney S.M."/>
            <person name="Perrotta A.R."/>
            <person name="Berdy B."/>
            <person name="Zhao S."/>
            <person name="Lieberman T.D."/>
            <person name="Swanson P.K."/>
            <person name="Smith M."/>
            <person name="Roesemann S."/>
            <person name="Alexander J.E."/>
            <person name="Rich S.A."/>
            <person name="Livny J."/>
            <person name="Vlamakis H."/>
            <person name="Clish C."/>
            <person name="Bullock K."/>
            <person name="Deik A."/>
            <person name="Scott J."/>
            <person name="Pierce K.A."/>
            <person name="Xavier R.J."/>
            <person name="Alm E.J."/>
        </authorList>
    </citation>
    <scope>NUCLEOTIDE SEQUENCE [LARGE SCALE GENOMIC DNA]</scope>
    <source>
        <strain evidence="2 5">BIOML-A13</strain>
        <strain evidence="3 4">BIOML-A3</strain>
    </source>
</reference>
<evidence type="ECO:0000313" key="2">
    <source>
        <dbReference type="EMBL" id="MTT75676.1"/>
    </source>
</evidence>
<dbReference type="EMBL" id="WNBW01000002">
    <property type="protein sequence ID" value="MTU03738.1"/>
    <property type="molecule type" value="Genomic_DNA"/>
</dbReference>
<feature type="transmembrane region" description="Helical" evidence="1">
    <location>
        <begin position="6"/>
        <end position="23"/>
    </location>
</feature>
<evidence type="ECO:0000256" key="1">
    <source>
        <dbReference type="SAM" id="Phobius"/>
    </source>
</evidence>
<sequence length="49" mass="5470">METLLPQVANYGFPMVLSWYLLVRMEGRLDRLTDSINSLARSIAAGKTA</sequence>
<accession>A0A7X3BVK4</accession>
<dbReference type="RefSeq" id="WP_130921167.1">
    <property type="nucleotide sequence ID" value="NZ_CAKVRS010000002.1"/>
</dbReference>
<keyword evidence="1" id="KW-0472">Membrane</keyword>
<name>A0A7X3BVK4_9FIRM</name>
<proteinExistence type="predicted"/>
<keyword evidence="1" id="KW-0812">Transmembrane</keyword>
<protein>
    <submittedName>
        <fullName evidence="2">YvrJ family protein</fullName>
    </submittedName>
</protein>
<dbReference type="AlphaFoldDB" id="A0A7X3BVK4"/>